<dbReference type="PANTHER" id="PTHR11176">
    <property type="entry name" value="BOULE-RELATED"/>
    <property type="match status" value="1"/>
</dbReference>
<evidence type="ECO:0000256" key="2">
    <source>
        <dbReference type="ARBA" id="ARBA00022473"/>
    </source>
</evidence>
<comment type="subcellular location">
    <subcellularLocation>
        <location evidence="1">Cytoplasm</location>
    </subcellularLocation>
</comment>
<keyword evidence="3" id="KW-0963">Cytoplasm</keyword>
<dbReference type="EMBL" id="JAQQBS010001422">
    <property type="protein sequence ID" value="KAK0165970.1"/>
    <property type="molecule type" value="Genomic_DNA"/>
</dbReference>
<proteinExistence type="predicted"/>
<evidence type="ECO:0000256" key="7">
    <source>
        <dbReference type="ARBA" id="ARBA00022884"/>
    </source>
</evidence>
<dbReference type="GO" id="GO:0045948">
    <property type="term" value="P:positive regulation of translational initiation"/>
    <property type="evidence" value="ECO:0007669"/>
    <property type="project" value="TreeGrafter"/>
</dbReference>
<dbReference type="AlphaFoldDB" id="A0AA39KLK2"/>
<keyword evidence="6" id="KW-0744">Spermatogenesis</keyword>
<evidence type="ECO:0000256" key="6">
    <source>
        <dbReference type="ARBA" id="ARBA00022871"/>
    </source>
</evidence>
<dbReference type="Pfam" id="PF00076">
    <property type="entry name" value="RRM_1"/>
    <property type="match status" value="1"/>
</dbReference>
<reference evidence="11" key="1">
    <citation type="journal article" date="2023" name="bioRxiv">
        <title>Scaffold-level genome assemblies of two parasitoid biocontrol wasps reveal the parthenogenesis mechanism and an associated novel virus.</title>
        <authorList>
            <person name="Inwood S."/>
            <person name="Skelly J."/>
            <person name="Guhlin J."/>
            <person name="Harrop T."/>
            <person name="Goldson S."/>
            <person name="Dearden P."/>
        </authorList>
    </citation>
    <scope>NUCLEOTIDE SEQUENCE</scope>
    <source>
        <strain evidence="11">Irish</strain>
        <tissue evidence="11">Whole body</tissue>
    </source>
</reference>
<dbReference type="GO" id="GO:0070935">
    <property type="term" value="P:3'-UTR-mediated mRNA stabilization"/>
    <property type="evidence" value="ECO:0007669"/>
    <property type="project" value="TreeGrafter"/>
</dbReference>
<name>A0AA39KLK2_9HYME</name>
<gene>
    <name evidence="11" type="ORF">PV328_004437</name>
</gene>
<feature type="compositionally biased region" description="Polar residues" evidence="9">
    <location>
        <begin position="682"/>
        <end position="696"/>
    </location>
</feature>
<feature type="compositionally biased region" description="Polar residues" evidence="9">
    <location>
        <begin position="731"/>
        <end position="750"/>
    </location>
</feature>
<keyword evidence="7 8" id="KW-0694">RNA-binding</keyword>
<sequence>MQMSDSSASTGGTEGSSPASSPASAASQTMSAPKYGTLVPNRIFVGGISASTSEAELAQLFSTYGNVKATKIISDRAGVSKGYGFVTFETEEEAKRLQQESECIILRERKLNIAPAIKKQPFSRSFDGGSGSPPAVPTSPYYYTNGMGLPYQNSLTFYNAGAPAPGTPLAPPADPTAIYQAAGVFGPQAASAHQTYAPMMYPCPAPSMYMPQQYQYSPMPYESYYAGAAGAPQYLYATSTPTSNGNGGGGGGSSNAGNNGANGATSPAATIQHGLQSLPPGPTHYYTATGPPAHHHHHHPIQSGPGGGTQIEHPYYSFTAAGPPHPPPPHSHPQQQQQPPPQQQQQQQQQQHGGHIGLGDQQLLLFTTDATCQQSANNSDGQAISQEDTRSASSNSEHQTQQQSGINNNNETTHVSTSSTSLMPILPIKYPISNRCYTNYHPLTLHPSSLSHNSPMCPTTQTQTTDTDDITSNQMQCRTIVYHPVFIPNPYNTNNGSLLPTPPSSGGFDTLKIHDGINQINKSQYLHNRNQNGYNLYSSINHQIPLNKSTTKFPLIRSNNNTHNRRNNNSNTSTCHITTRSLNSTLSYNKLPNQYINSRNNYDNYSLSNTKKNYSDYSIKRNNNNSYVNNTKNHLHDNNNSQINDMTICKSESGNINDNNKTLSPPPAPYSPMTRPLPNLSPPNIQVQFYTAQSRYQSQNQPNNHQHHQQQQQQQPLQYQQQQQRRYGPAMTNQIGSSGRKSTDKFNTTGGQSGVMLRNNKFKVNGMMPNAGKNCEEGGAGDAQQTVGRMPLTPPGTPHNLQDPNQINDACHQMQALTL</sequence>
<feature type="compositionally biased region" description="Low complexity" evidence="9">
    <location>
        <begin position="255"/>
        <end position="270"/>
    </location>
</feature>
<organism evidence="11 12">
    <name type="scientific">Microctonus aethiopoides</name>
    <dbReference type="NCBI Taxonomy" id="144406"/>
    <lineage>
        <taxon>Eukaryota</taxon>
        <taxon>Metazoa</taxon>
        <taxon>Ecdysozoa</taxon>
        <taxon>Arthropoda</taxon>
        <taxon>Hexapoda</taxon>
        <taxon>Insecta</taxon>
        <taxon>Pterygota</taxon>
        <taxon>Neoptera</taxon>
        <taxon>Endopterygota</taxon>
        <taxon>Hymenoptera</taxon>
        <taxon>Apocrita</taxon>
        <taxon>Ichneumonoidea</taxon>
        <taxon>Braconidae</taxon>
        <taxon>Euphorinae</taxon>
        <taxon>Microctonus</taxon>
    </lineage>
</organism>
<feature type="region of interest" description="Disordered" evidence="9">
    <location>
        <begin position="374"/>
        <end position="419"/>
    </location>
</feature>
<evidence type="ECO:0000256" key="1">
    <source>
        <dbReference type="ARBA" id="ARBA00004496"/>
    </source>
</evidence>
<reference evidence="11" key="2">
    <citation type="submission" date="2023-03" db="EMBL/GenBank/DDBJ databases">
        <authorList>
            <person name="Inwood S.N."/>
            <person name="Skelly J.G."/>
            <person name="Guhlin J."/>
            <person name="Harrop T.W.R."/>
            <person name="Goldson S.G."/>
            <person name="Dearden P.K."/>
        </authorList>
    </citation>
    <scope>NUCLEOTIDE SEQUENCE</scope>
    <source>
        <strain evidence="11">Irish</strain>
        <tissue evidence="11">Whole body</tissue>
    </source>
</reference>
<dbReference type="InterPro" id="IPR035979">
    <property type="entry name" value="RBD_domain_sf"/>
</dbReference>
<keyword evidence="5" id="KW-0810">Translation regulation</keyword>
<protein>
    <recommendedName>
        <fullName evidence="10">RRM domain-containing protein</fullName>
    </recommendedName>
</protein>
<feature type="region of interest" description="Disordered" evidence="9">
    <location>
        <begin position="650"/>
        <end position="806"/>
    </location>
</feature>
<keyword evidence="12" id="KW-1185">Reference proteome</keyword>
<evidence type="ECO:0000313" key="12">
    <source>
        <dbReference type="Proteomes" id="UP001168990"/>
    </source>
</evidence>
<dbReference type="SUPFAM" id="SSF54928">
    <property type="entry name" value="RNA-binding domain, RBD"/>
    <property type="match status" value="1"/>
</dbReference>
<dbReference type="GO" id="GO:0051321">
    <property type="term" value="P:meiotic cell cycle"/>
    <property type="evidence" value="ECO:0007669"/>
    <property type="project" value="UniProtKB-ARBA"/>
</dbReference>
<dbReference type="GO" id="GO:0030154">
    <property type="term" value="P:cell differentiation"/>
    <property type="evidence" value="ECO:0007669"/>
    <property type="project" value="UniProtKB-KW"/>
</dbReference>
<dbReference type="GO" id="GO:0005737">
    <property type="term" value="C:cytoplasm"/>
    <property type="evidence" value="ECO:0007669"/>
    <property type="project" value="UniProtKB-SubCell"/>
</dbReference>
<feature type="compositionally biased region" description="Polar residues" evidence="9">
    <location>
        <begin position="650"/>
        <end position="663"/>
    </location>
</feature>
<comment type="caution">
    <text evidence="11">The sequence shown here is derived from an EMBL/GenBank/DDBJ whole genome shotgun (WGS) entry which is preliminary data.</text>
</comment>
<dbReference type="GO" id="GO:0007283">
    <property type="term" value="P:spermatogenesis"/>
    <property type="evidence" value="ECO:0007669"/>
    <property type="project" value="UniProtKB-KW"/>
</dbReference>
<evidence type="ECO:0000259" key="10">
    <source>
        <dbReference type="PROSITE" id="PS50102"/>
    </source>
</evidence>
<dbReference type="GO" id="GO:0003730">
    <property type="term" value="F:mRNA 3'-UTR binding"/>
    <property type="evidence" value="ECO:0007669"/>
    <property type="project" value="TreeGrafter"/>
</dbReference>
<dbReference type="Proteomes" id="UP001168990">
    <property type="component" value="Unassembled WGS sequence"/>
</dbReference>
<dbReference type="InterPro" id="IPR012677">
    <property type="entry name" value="Nucleotide-bd_a/b_plait_sf"/>
</dbReference>
<dbReference type="PANTHER" id="PTHR11176:SF57">
    <property type="entry name" value="PROTEIN BOULE"/>
    <property type="match status" value="1"/>
</dbReference>
<keyword evidence="4" id="KW-0221">Differentiation</keyword>
<dbReference type="InterPro" id="IPR034988">
    <property type="entry name" value="DAZ_BOULE_RRM"/>
</dbReference>
<evidence type="ECO:0000256" key="9">
    <source>
        <dbReference type="SAM" id="MobiDB-lite"/>
    </source>
</evidence>
<feature type="compositionally biased region" description="Low complexity" evidence="9">
    <location>
        <begin position="697"/>
        <end position="724"/>
    </location>
</feature>
<feature type="region of interest" description="Disordered" evidence="9">
    <location>
        <begin position="244"/>
        <end position="354"/>
    </location>
</feature>
<evidence type="ECO:0000256" key="5">
    <source>
        <dbReference type="ARBA" id="ARBA00022845"/>
    </source>
</evidence>
<accession>A0AA39KLK2</accession>
<feature type="region of interest" description="Disordered" evidence="9">
    <location>
        <begin position="1"/>
        <end position="28"/>
    </location>
</feature>
<feature type="compositionally biased region" description="Low complexity" evidence="9">
    <location>
        <begin position="332"/>
        <end position="352"/>
    </location>
</feature>
<dbReference type="GO" id="GO:0008494">
    <property type="term" value="F:translation activator activity"/>
    <property type="evidence" value="ECO:0007669"/>
    <property type="project" value="TreeGrafter"/>
</dbReference>
<evidence type="ECO:0000256" key="8">
    <source>
        <dbReference type="PROSITE-ProRule" id="PRU00176"/>
    </source>
</evidence>
<evidence type="ECO:0000256" key="4">
    <source>
        <dbReference type="ARBA" id="ARBA00022782"/>
    </source>
</evidence>
<dbReference type="CDD" id="cd12412">
    <property type="entry name" value="RRM_DAZL_BOULE"/>
    <property type="match status" value="1"/>
</dbReference>
<dbReference type="PROSITE" id="PS50102">
    <property type="entry name" value="RRM"/>
    <property type="match status" value="1"/>
</dbReference>
<dbReference type="FunFam" id="3.30.70.330:FF:000167">
    <property type="entry name" value="protein boule-like isoform X1"/>
    <property type="match status" value="1"/>
</dbReference>
<evidence type="ECO:0000313" key="11">
    <source>
        <dbReference type="EMBL" id="KAK0165970.1"/>
    </source>
</evidence>
<dbReference type="InterPro" id="IPR000504">
    <property type="entry name" value="RRM_dom"/>
</dbReference>
<dbReference type="Gene3D" id="3.30.70.330">
    <property type="match status" value="1"/>
</dbReference>
<feature type="compositionally biased region" description="Gly residues" evidence="9">
    <location>
        <begin position="245"/>
        <end position="254"/>
    </location>
</feature>
<keyword evidence="2" id="KW-0217">Developmental protein</keyword>
<feature type="domain" description="RRM" evidence="10">
    <location>
        <begin position="41"/>
        <end position="118"/>
    </location>
</feature>
<dbReference type="SMART" id="SM00360">
    <property type="entry name" value="RRM"/>
    <property type="match status" value="1"/>
</dbReference>
<evidence type="ECO:0000256" key="3">
    <source>
        <dbReference type="ARBA" id="ARBA00022490"/>
    </source>
</evidence>